<dbReference type="InterPro" id="IPR000014">
    <property type="entry name" value="PAS"/>
</dbReference>
<dbReference type="InterPro" id="IPR035965">
    <property type="entry name" value="PAS-like_dom_sf"/>
</dbReference>
<comment type="caution">
    <text evidence="6">The sequence shown here is derived from an EMBL/GenBank/DDBJ whole genome shotgun (WGS) entry which is preliminary data.</text>
</comment>
<dbReference type="PROSITE" id="PS51832">
    <property type="entry name" value="HD_GYP"/>
    <property type="match status" value="1"/>
</dbReference>
<dbReference type="PROSITE" id="PS50112">
    <property type="entry name" value="PAS"/>
    <property type="match status" value="1"/>
</dbReference>
<proteinExistence type="predicted"/>
<name>A0A4Q0XUU0_9BACT</name>
<dbReference type="Pfam" id="PF13487">
    <property type="entry name" value="HD_5"/>
    <property type="match status" value="1"/>
</dbReference>
<dbReference type="InterPro" id="IPR013655">
    <property type="entry name" value="PAS_fold_3"/>
</dbReference>
<dbReference type="InterPro" id="IPR003607">
    <property type="entry name" value="HD/PDEase_dom"/>
</dbReference>
<dbReference type="SMART" id="SM00471">
    <property type="entry name" value="HDc"/>
    <property type="match status" value="1"/>
</dbReference>
<dbReference type="SMART" id="SM00086">
    <property type="entry name" value="PAC"/>
    <property type="match status" value="1"/>
</dbReference>
<dbReference type="NCBIfam" id="TIGR00229">
    <property type="entry name" value="sensory_box"/>
    <property type="match status" value="1"/>
</dbReference>
<dbReference type="GO" id="GO:0009214">
    <property type="term" value="P:cyclic nucleotide catabolic process"/>
    <property type="evidence" value="ECO:0007669"/>
    <property type="project" value="UniProtKB-ARBA"/>
</dbReference>
<sequence>MAKSINTNIEIASNLHDEITNKNNEFEKLIESYSKNVIASKTDIKGNITYISEAFVEISGYNKEELLGQPHNIVRHPEMPKESFKDMWETIQAGEVWRGEVKNRKKNGDFYYVYATVAPIFNDNQEITGYSAIRQDITQQKEIIQLNRELDIYKKHLETRVKNATSQIEELMSEIEDTQKEVVFTMGAIGERRSEETGNHVKRVAEYSKLLALYLGMPKEEVELLKQASPMHDIGKVGIPDSILNKPGLLTEQEHRCMQEHTTLGYNMLKNSKRPLLQTAAIVAYQHHERWDGKGYPQGLKEEQIHIYGRITAIADVFDALGSDRVYKKAWDDEKIFNLFKEERGYQFDPKLVDIFFKHIDEFIQIRNTFQDTKLAS</sequence>
<keyword evidence="2" id="KW-0175">Coiled coil</keyword>
<dbReference type="InterPro" id="IPR001610">
    <property type="entry name" value="PAC"/>
</dbReference>
<dbReference type="GO" id="GO:0004112">
    <property type="term" value="F:cyclic-nucleotide phosphodiesterase activity"/>
    <property type="evidence" value="ECO:0007669"/>
    <property type="project" value="UniProtKB-ARBA"/>
</dbReference>
<dbReference type="InterPro" id="IPR037522">
    <property type="entry name" value="HD_GYP_dom"/>
</dbReference>
<evidence type="ECO:0000259" key="4">
    <source>
        <dbReference type="PROSITE" id="PS50113"/>
    </source>
</evidence>
<evidence type="ECO:0008006" key="8">
    <source>
        <dbReference type="Google" id="ProtNLM"/>
    </source>
</evidence>
<dbReference type="Gene3D" id="1.10.3210.10">
    <property type="entry name" value="Hypothetical protein af1432"/>
    <property type="match status" value="1"/>
</dbReference>
<dbReference type="OrthoDB" id="9781223at2"/>
<evidence type="ECO:0000259" key="3">
    <source>
        <dbReference type="PROSITE" id="PS50112"/>
    </source>
</evidence>
<dbReference type="SMART" id="SM00091">
    <property type="entry name" value="PAS"/>
    <property type="match status" value="1"/>
</dbReference>
<evidence type="ECO:0000256" key="1">
    <source>
        <dbReference type="ARBA" id="ARBA00022801"/>
    </source>
</evidence>
<dbReference type="PANTHER" id="PTHR45228:SF1">
    <property type="entry name" value="CYCLIC DI-GMP PHOSPHODIESTERASE TM_0186"/>
    <property type="match status" value="1"/>
</dbReference>
<dbReference type="EMBL" id="PDKN01000001">
    <property type="protein sequence ID" value="RXJ60933.1"/>
    <property type="molecule type" value="Genomic_DNA"/>
</dbReference>
<evidence type="ECO:0000256" key="2">
    <source>
        <dbReference type="SAM" id="Coils"/>
    </source>
</evidence>
<accession>A0A4Q0XUU0</accession>
<gene>
    <name evidence="6" type="ORF">CRV04_00825</name>
</gene>
<dbReference type="PANTHER" id="PTHR45228">
    <property type="entry name" value="CYCLIC DI-GMP PHOSPHODIESTERASE TM_0186-RELATED"/>
    <property type="match status" value="1"/>
</dbReference>
<feature type="domain" description="HD-GYP" evidence="5">
    <location>
        <begin position="175"/>
        <end position="372"/>
    </location>
</feature>
<dbReference type="CDD" id="cd00077">
    <property type="entry name" value="HDc"/>
    <property type="match status" value="1"/>
</dbReference>
<dbReference type="SUPFAM" id="SSF109604">
    <property type="entry name" value="HD-domain/PDEase-like"/>
    <property type="match status" value="1"/>
</dbReference>
<dbReference type="Proteomes" id="UP000290657">
    <property type="component" value="Unassembled WGS sequence"/>
</dbReference>
<dbReference type="Pfam" id="PF08447">
    <property type="entry name" value="PAS_3"/>
    <property type="match status" value="1"/>
</dbReference>
<dbReference type="SUPFAM" id="SSF55785">
    <property type="entry name" value="PYP-like sensor domain (PAS domain)"/>
    <property type="match status" value="1"/>
</dbReference>
<evidence type="ECO:0000259" key="5">
    <source>
        <dbReference type="PROSITE" id="PS51832"/>
    </source>
</evidence>
<evidence type="ECO:0000313" key="7">
    <source>
        <dbReference type="Proteomes" id="UP000290657"/>
    </source>
</evidence>
<dbReference type="CDD" id="cd00130">
    <property type="entry name" value="PAS"/>
    <property type="match status" value="1"/>
</dbReference>
<feature type="domain" description="PAC" evidence="4">
    <location>
        <begin position="97"/>
        <end position="149"/>
    </location>
</feature>
<dbReference type="PROSITE" id="PS50113">
    <property type="entry name" value="PAC"/>
    <property type="match status" value="1"/>
</dbReference>
<dbReference type="AlphaFoldDB" id="A0A4Q0XUU0"/>
<dbReference type="InterPro" id="IPR052020">
    <property type="entry name" value="Cyclic_di-GMP/3'3'-cGAMP_PDE"/>
</dbReference>
<organism evidence="6 7">
    <name type="scientific">Candidatus Marinarcus aquaticus</name>
    <dbReference type="NCBI Taxonomy" id="2044504"/>
    <lineage>
        <taxon>Bacteria</taxon>
        <taxon>Pseudomonadati</taxon>
        <taxon>Campylobacterota</taxon>
        <taxon>Epsilonproteobacteria</taxon>
        <taxon>Campylobacterales</taxon>
        <taxon>Arcobacteraceae</taxon>
        <taxon>Candidatus Marinarcus</taxon>
    </lineage>
</organism>
<dbReference type="Gene3D" id="3.30.450.20">
    <property type="entry name" value="PAS domain"/>
    <property type="match status" value="1"/>
</dbReference>
<evidence type="ECO:0000313" key="6">
    <source>
        <dbReference type="EMBL" id="RXJ60933.1"/>
    </source>
</evidence>
<keyword evidence="7" id="KW-1185">Reference proteome</keyword>
<reference evidence="6 7" key="1">
    <citation type="submission" date="2017-10" db="EMBL/GenBank/DDBJ databases">
        <title>Genomics of the genus Arcobacter.</title>
        <authorList>
            <person name="Perez-Cataluna A."/>
            <person name="Figueras M.J."/>
        </authorList>
    </citation>
    <scope>NUCLEOTIDE SEQUENCE [LARGE SCALE GENOMIC DNA]</scope>
    <source>
        <strain evidence="6 7">CECT 8987</strain>
    </source>
</reference>
<keyword evidence="1" id="KW-0378">Hydrolase</keyword>
<feature type="coiled-coil region" evidence="2">
    <location>
        <begin position="154"/>
        <end position="181"/>
    </location>
</feature>
<feature type="domain" description="PAS" evidence="3">
    <location>
        <begin position="22"/>
        <end position="78"/>
    </location>
</feature>
<protein>
    <recommendedName>
        <fullName evidence="8">PAS domain S-box protein</fullName>
    </recommendedName>
</protein>
<dbReference type="InterPro" id="IPR000700">
    <property type="entry name" value="PAS-assoc_C"/>
</dbReference>
<dbReference type="FunFam" id="1.10.3210.10:FF:000018">
    <property type="entry name" value="Two-component system response regulator"/>
    <property type="match status" value="1"/>
</dbReference>